<dbReference type="Gene3D" id="1.10.10.1550">
    <property type="entry name" value="ROS/MUCR transcriptional regulator protein"/>
    <property type="match status" value="1"/>
</dbReference>
<dbReference type="Proteomes" id="UP000219514">
    <property type="component" value="Unassembled WGS sequence"/>
</dbReference>
<dbReference type="EMBL" id="OBDO01000004">
    <property type="protein sequence ID" value="SNX96520.1"/>
    <property type="molecule type" value="Genomic_DNA"/>
</dbReference>
<evidence type="ECO:0000313" key="2">
    <source>
        <dbReference type="EMBL" id="SNX96520.1"/>
    </source>
</evidence>
<evidence type="ECO:0000256" key="1">
    <source>
        <dbReference type="ARBA" id="ARBA00007031"/>
    </source>
</evidence>
<reference evidence="2 3" key="1">
    <citation type="submission" date="2017-09" db="EMBL/GenBank/DDBJ databases">
        <authorList>
            <person name="Ehlers B."/>
            <person name="Leendertz F.H."/>
        </authorList>
    </citation>
    <scope>NUCLEOTIDE SEQUENCE [LARGE SCALE GENOMIC DNA]</scope>
    <source>
        <strain evidence="2 3">DSM 46844</strain>
    </source>
</reference>
<evidence type="ECO:0000313" key="3">
    <source>
        <dbReference type="Proteomes" id="UP000219514"/>
    </source>
</evidence>
<dbReference type="GO" id="GO:0006355">
    <property type="term" value="P:regulation of DNA-templated transcription"/>
    <property type="evidence" value="ECO:0007669"/>
    <property type="project" value="InterPro"/>
</dbReference>
<sequence length="174" mass="19269">MPVARLPDGSPVFAPPGVLVVADGGRRMVCHACGDLLTHISPAHLRRHGMDGQSYRRRYGLPSRRSLAAPGLRSARAEEGRRRYTGNADLRAGLEHGQRRTDRLAEQRLARVRALGFITVDEYLRQRYVEEGWSVHLIGAELRTGRRVLPRLMDAAGVRRSRPGGPGHRGATGR</sequence>
<dbReference type="InterPro" id="IPR041920">
    <property type="entry name" value="ROS/MUCR_sf"/>
</dbReference>
<gene>
    <name evidence="2" type="ORF">SAMN06893097_104235</name>
</gene>
<accession>A0A285EC08</accession>
<dbReference type="AlphaFoldDB" id="A0A285EC08"/>
<proteinExistence type="inferred from homology"/>
<keyword evidence="3" id="KW-1185">Reference proteome</keyword>
<organism evidence="2 3">
    <name type="scientific">Geodermatophilus sabuli</name>
    <dbReference type="NCBI Taxonomy" id="1564158"/>
    <lineage>
        <taxon>Bacteria</taxon>
        <taxon>Bacillati</taxon>
        <taxon>Actinomycetota</taxon>
        <taxon>Actinomycetes</taxon>
        <taxon>Geodermatophilales</taxon>
        <taxon>Geodermatophilaceae</taxon>
        <taxon>Geodermatophilus</taxon>
    </lineage>
</organism>
<dbReference type="GO" id="GO:0003677">
    <property type="term" value="F:DNA binding"/>
    <property type="evidence" value="ECO:0007669"/>
    <property type="project" value="InterPro"/>
</dbReference>
<dbReference type="InterPro" id="IPR008807">
    <property type="entry name" value="ROS_MUCR"/>
</dbReference>
<comment type="similarity">
    <text evidence="1">Belongs to the ros/MucR family.</text>
</comment>
<dbReference type="Pfam" id="PF05443">
    <property type="entry name" value="ROS_MUCR"/>
    <property type="match status" value="1"/>
</dbReference>
<name>A0A285EC08_9ACTN</name>
<protein>
    <submittedName>
        <fullName evidence="2">ROS/MUCR transcriptional regulator protein</fullName>
    </submittedName>
</protein>
<dbReference type="GO" id="GO:0008270">
    <property type="term" value="F:zinc ion binding"/>
    <property type="evidence" value="ECO:0007669"/>
    <property type="project" value="InterPro"/>
</dbReference>